<evidence type="ECO:0000256" key="1">
    <source>
        <dbReference type="SAM" id="MobiDB-lite"/>
    </source>
</evidence>
<dbReference type="InterPro" id="IPR002656">
    <property type="entry name" value="Acyl_transf_3_dom"/>
</dbReference>
<dbReference type="EC" id="2.3.-.-" evidence="4"/>
<dbReference type="PANTHER" id="PTHR23028:SF53">
    <property type="entry name" value="ACYL_TRANSF_3 DOMAIN-CONTAINING PROTEIN"/>
    <property type="match status" value="1"/>
</dbReference>
<feature type="region of interest" description="Disordered" evidence="1">
    <location>
        <begin position="382"/>
        <end position="429"/>
    </location>
</feature>
<evidence type="ECO:0000259" key="3">
    <source>
        <dbReference type="Pfam" id="PF01757"/>
    </source>
</evidence>
<protein>
    <submittedName>
        <fullName evidence="4">Acyltransferase family protein</fullName>
        <ecNumber evidence="4">2.3.-.-</ecNumber>
    </submittedName>
</protein>
<feature type="transmembrane region" description="Helical" evidence="2">
    <location>
        <begin position="216"/>
        <end position="237"/>
    </location>
</feature>
<dbReference type="RefSeq" id="WP_344992853.1">
    <property type="nucleotide sequence ID" value="NZ_BAABCD010000020.1"/>
</dbReference>
<organism evidence="4 5">
    <name type="scientific">Dietzia aurantiaca</name>
    <dbReference type="NCBI Taxonomy" id="983873"/>
    <lineage>
        <taxon>Bacteria</taxon>
        <taxon>Bacillati</taxon>
        <taxon>Actinomycetota</taxon>
        <taxon>Actinomycetes</taxon>
        <taxon>Mycobacteriales</taxon>
        <taxon>Dietziaceae</taxon>
        <taxon>Dietzia</taxon>
    </lineage>
</organism>
<dbReference type="Pfam" id="PF01757">
    <property type="entry name" value="Acyl_transf_3"/>
    <property type="match status" value="1"/>
</dbReference>
<feature type="transmembrane region" description="Helical" evidence="2">
    <location>
        <begin position="253"/>
        <end position="272"/>
    </location>
</feature>
<keyword evidence="5" id="KW-1185">Reference proteome</keyword>
<reference evidence="5" key="1">
    <citation type="journal article" date="2019" name="Int. J. Syst. Evol. Microbiol.">
        <title>The Global Catalogue of Microorganisms (GCM) 10K type strain sequencing project: providing services to taxonomists for standard genome sequencing and annotation.</title>
        <authorList>
            <consortium name="The Broad Institute Genomics Platform"/>
            <consortium name="The Broad Institute Genome Sequencing Center for Infectious Disease"/>
            <person name="Wu L."/>
            <person name="Ma J."/>
        </authorList>
    </citation>
    <scope>NUCLEOTIDE SEQUENCE [LARGE SCALE GENOMIC DNA]</scope>
    <source>
        <strain evidence="5">JCM 11882</strain>
    </source>
</reference>
<keyword evidence="2" id="KW-0472">Membrane</keyword>
<proteinExistence type="predicted"/>
<dbReference type="GO" id="GO:0016746">
    <property type="term" value="F:acyltransferase activity"/>
    <property type="evidence" value="ECO:0007669"/>
    <property type="project" value="UniProtKB-KW"/>
</dbReference>
<feature type="transmembrane region" description="Helical" evidence="2">
    <location>
        <begin position="21"/>
        <end position="42"/>
    </location>
</feature>
<evidence type="ECO:0000313" key="4">
    <source>
        <dbReference type="EMBL" id="MFC4756448.1"/>
    </source>
</evidence>
<keyword evidence="2" id="KW-1133">Transmembrane helix</keyword>
<feature type="transmembrane region" description="Helical" evidence="2">
    <location>
        <begin position="356"/>
        <end position="375"/>
    </location>
</feature>
<feature type="domain" description="Acyltransferase 3" evidence="3">
    <location>
        <begin position="23"/>
        <end position="371"/>
    </location>
</feature>
<accession>A0ABV9PYW7</accession>
<dbReference type="PANTHER" id="PTHR23028">
    <property type="entry name" value="ACETYLTRANSFERASE"/>
    <property type="match status" value="1"/>
</dbReference>
<comment type="caution">
    <text evidence="4">The sequence shown here is derived from an EMBL/GenBank/DDBJ whole genome shotgun (WGS) entry which is preliminary data.</text>
</comment>
<feature type="transmembrane region" description="Helical" evidence="2">
    <location>
        <begin position="185"/>
        <end position="204"/>
    </location>
</feature>
<evidence type="ECO:0000256" key="2">
    <source>
        <dbReference type="SAM" id="Phobius"/>
    </source>
</evidence>
<dbReference type="Proteomes" id="UP001595836">
    <property type="component" value="Unassembled WGS sequence"/>
</dbReference>
<dbReference type="InterPro" id="IPR050879">
    <property type="entry name" value="Acyltransferase_3"/>
</dbReference>
<sequence length="429" mass="46339">MKNANGTPDHRVGTLPAARGFVPALEGLRAMAAFAVLTTHVAFQTASSTGSAIHRIWGRMDLSVAVFFALSGFLLWRVHALHARSGAPGTARPARTYLRSRLVRIMPAYLLLVAAAFLLLPQNASSPLTTWTANLTLTQVFVPDSLVEGLTHAWSLSVEMTFYIVLPLLWWALARLRGAAARWRIPVIAGVGVLSLGWALVPWYELGLPERLNDQILPPAFASWFAAGMILAELVAAPQGRMAALARHRHARWGWWALAATAFAASTVPQWFTEGFVHPSGPEFAARTALGAAVAFFLLAPVALAQEGQRFAVLGSGPVTMLGRWSYGVFLWHVLVLHFAFQIAFVPMFSGRMLEIWLLTAAVSTVIAAVSYSLVEEPSRRWLSPRRDPGALPVSDGRSDDDNAPTDGTPTDGQPAANPAQTSPNTVAT</sequence>
<feature type="transmembrane region" description="Helical" evidence="2">
    <location>
        <begin position="284"/>
        <end position="304"/>
    </location>
</feature>
<keyword evidence="2" id="KW-0812">Transmembrane</keyword>
<dbReference type="EMBL" id="JBHSHP010000060">
    <property type="protein sequence ID" value="MFC4756448.1"/>
    <property type="molecule type" value="Genomic_DNA"/>
</dbReference>
<feature type="transmembrane region" description="Helical" evidence="2">
    <location>
        <begin position="62"/>
        <end position="81"/>
    </location>
</feature>
<feature type="transmembrane region" description="Helical" evidence="2">
    <location>
        <begin position="102"/>
        <end position="120"/>
    </location>
</feature>
<gene>
    <name evidence="4" type="ORF">ACFO7U_16885</name>
</gene>
<feature type="transmembrane region" description="Helical" evidence="2">
    <location>
        <begin position="325"/>
        <end position="350"/>
    </location>
</feature>
<feature type="compositionally biased region" description="Polar residues" evidence="1">
    <location>
        <begin position="419"/>
        <end position="429"/>
    </location>
</feature>
<keyword evidence="4" id="KW-0808">Transferase</keyword>
<evidence type="ECO:0000313" key="5">
    <source>
        <dbReference type="Proteomes" id="UP001595836"/>
    </source>
</evidence>
<keyword evidence="4" id="KW-0012">Acyltransferase</keyword>
<feature type="transmembrane region" description="Helical" evidence="2">
    <location>
        <begin position="153"/>
        <end position="173"/>
    </location>
</feature>
<name>A0ABV9PYW7_9ACTN</name>